<feature type="non-terminal residue" evidence="2">
    <location>
        <position position="182"/>
    </location>
</feature>
<dbReference type="EMBL" id="BKCJ011141433">
    <property type="protein sequence ID" value="GFC93136.1"/>
    <property type="molecule type" value="Genomic_DNA"/>
</dbReference>
<feature type="compositionally biased region" description="Acidic residues" evidence="1">
    <location>
        <begin position="65"/>
        <end position="84"/>
    </location>
</feature>
<feature type="compositionally biased region" description="Acidic residues" evidence="1">
    <location>
        <begin position="91"/>
        <end position="122"/>
    </location>
</feature>
<protein>
    <submittedName>
        <fullName evidence="2">Uncharacterized protein</fullName>
    </submittedName>
</protein>
<sequence length="182" mass="19862">PEHPPSPDYVPSPEHPPSPIEIPYVPESEYPEYLAPSNDEAPLEDQPLPADASPTAASPGYMTDSDPEEDPEEDLEEDPEDDQADYPTDGGDGDDEPSDGNEDDTDDEDPEEEPFEENDEKEEEHPALADSPVTRLRRARKTVRPEPPMSASMETSIARHAALLSPPLPIPSPPLPLPSPLT</sequence>
<feature type="non-terminal residue" evidence="2">
    <location>
        <position position="1"/>
    </location>
</feature>
<organism evidence="2">
    <name type="scientific">Tanacetum cinerariifolium</name>
    <name type="common">Dalmatian daisy</name>
    <name type="synonym">Chrysanthemum cinerariifolium</name>
    <dbReference type="NCBI Taxonomy" id="118510"/>
    <lineage>
        <taxon>Eukaryota</taxon>
        <taxon>Viridiplantae</taxon>
        <taxon>Streptophyta</taxon>
        <taxon>Embryophyta</taxon>
        <taxon>Tracheophyta</taxon>
        <taxon>Spermatophyta</taxon>
        <taxon>Magnoliopsida</taxon>
        <taxon>eudicotyledons</taxon>
        <taxon>Gunneridae</taxon>
        <taxon>Pentapetalae</taxon>
        <taxon>asterids</taxon>
        <taxon>campanulids</taxon>
        <taxon>Asterales</taxon>
        <taxon>Asteraceae</taxon>
        <taxon>Asteroideae</taxon>
        <taxon>Anthemideae</taxon>
        <taxon>Anthemidinae</taxon>
        <taxon>Tanacetum</taxon>
    </lineage>
</organism>
<feature type="region of interest" description="Disordered" evidence="1">
    <location>
        <begin position="1"/>
        <end position="182"/>
    </location>
</feature>
<proteinExistence type="predicted"/>
<name>A0A699S6L6_TANCI</name>
<accession>A0A699S6L6</accession>
<feature type="compositionally biased region" description="Pro residues" evidence="1">
    <location>
        <begin position="166"/>
        <end position="182"/>
    </location>
</feature>
<feature type="compositionally biased region" description="Pro residues" evidence="1">
    <location>
        <begin position="1"/>
        <end position="20"/>
    </location>
</feature>
<gene>
    <name evidence="2" type="ORF">Tci_865106</name>
</gene>
<dbReference type="AlphaFoldDB" id="A0A699S6L6"/>
<evidence type="ECO:0000313" key="2">
    <source>
        <dbReference type="EMBL" id="GFC93136.1"/>
    </source>
</evidence>
<comment type="caution">
    <text evidence="2">The sequence shown here is derived from an EMBL/GenBank/DDBJ whole genome shotgun (WGS) entry which is preliminary data.</text>
</comment>
<reference evidence="2" key="1">
    <citation type="journal article" date="2019" name="Sci. Rep.">
        <title>Draft genome of Tanacetum cinerariifolium, the natural source of mosquito coil.</title>
        <authorList>
            <person name="Yamashiro T."/>
            <person name="Shiraishi A."/>
            <person name="Satake H."/>
            <person name="Nakayama K."/>
        </authorList>
    </citation>
    <scope>NUCLEOTIDE SEQUENCE</scope>
</reference>
<evidence type="ECO:0000256" key="1">
    <source>
        <dbReference type="SAM" id="MobiDB-lite"/>
    </source>
</evidence>